<keyword evidence="1 2" id="KW-0597">Phosphoprotein</keyword>
<dbReference type="InterPro" id="IPR001789">
    <property type="entry name" value="Sig_transdc_resp-reg_receiver"/>
</dbReference>
<dbReference type="InterPro" id="IPR050595">
    <property type="entry name" value="Bact_response_regulator"/>
</dbReference>
<dbReference type="InterPro" id="IPR011006">
    <property type="entry name" value="CheY-like_superfamily"/>
</dbReference>
<comment type="caution">
    <text evidence="4">The sequence shown here is derived from an EMBL/GenBank/DDBJ whole genome shotgun (WGS) entry which is preliminary data.</text>
</comment>
<organism evidence="4 5">
    <name type="scientific">Primorskyibacter flagellatus</name>
    <dbReference type="NCBI Taxonomy" id="1387277"/>
    <lineage>
        <taxon>Bacteria</taxon>
        <taxon>Pseudomonadati</taxon>
        <taxon>Pseudomonadota</taxon>
        <taxon>Alphaproteobacteria</taxon>
        <taxon>Rhodobacterales</taxon>
        <taxon>Roseobacteraceae</taxon>
        <taxon>Primorskyibacter</taxon>
    </lineage>
</organism>
<feature type="domain" description="Response regulatory" evidence="3">
    <location>
        <begin position="3"/>
        <end position="119"/>
    </location>
</feature>
<dbReference type="GO" id="GO:0000160">
    <property type="term" value="P:phosphorelay signal transduction system"/>
    <property type="evidence" value="ECO:0007669"/>
    <property type="project" value="InterPro"/>
</dbReference>
<dbReference type="Proteomes" id="UP000612855">
    <property type="component" value="Unassembled WGS sequence"/>
</dbReference>
<evidence type="ECO:0000256" key="1">
    <source>
        <dbReference type="ARBA" id="ARBA00022553"/>
    </source>
</evidence>
<proteinExistence type="predicted"/>
<dbReference type="AlphaFoldDB" id="A0A916ZW13"/>
<evidence type="ECO:0000313" key="4">
    <source>
        <dbReference type="EMBL" id="GGE16548.1"/>
    </source>
</evidence>
<dbReference type="SMART" id="SM00448">
    <property type="entry name" value="REC"/>
    <property type="match status" value="1"/>
</dbReference>
<sequence>MARILIADDDVAYRKAFCDGLTVMGHQADGVPDGASALEALKAADYDVVFLDVIMRGGGAITLVHDVKVAFPDVKIVVISGQPHIYDTPLFRDGFRFADARLKKDASLQQIHDTVQTCLQ</sequence>
<name>A0A916ZW13_9RHOB</name>
<dbReference type="Gene3D" id="3.40.50.2300">
    <property type="match status" value="1"/>
</dbReference>
<reference evidence="5" key="1">
    <citation type="journal article" date="2019" name="Int. J. Syst. Evol. Microbiol.">
        <title>The Global Catalogue of Microorganisms (GCM) 10K type strain sequencing project: providing services to taxonomists for standard genome sequencing and annotation.</title>
        <authorList>
            <consortium name="The Broad Institute Genomics Platform"/>
            <consortium name="The Broad Institute Genome Sequencing Center for Infectious Disease"/>
            <person name="Wu L."/>
            <person name="Ma J."/>
        </authorList>
    </citation>
    <scope>NUCLEOTIDE SEQUENCE [LARGE SCALE GENOMIC DNA]</scope>
    <source>
        <strain evidence="5">CGMCC 1.12664</strain>
    </source>
</reference>
<dbReference type="Pfam" id="PF00072">
    <property type="entry name" value="Response_reg"/>
    <property type="match status" value="1"/>
</dbReference>
<dbReference type="PANTHER" id="PTHR44591:SF3">
    <property type="entry name" value="RESPONSE REGULATORY DOMAIN-CONTAINING PROTEIN"/>
    <property type="match status" value="1"/>
</dbReference>
<evidence type="ECO:0000259" key="3">
    <source>
        <dbReference type="PROSITE" id="PS50110"/>
    </source>
</evidence>
<evidence type="ECO:0000256" key="2">
    <source>
        <dbReference type="PROSITE-ProRule" id="PRU00169"/>
    </source>
</evidence>
<keyword evidence="5" id="KW-1185">Reference proteome</keyword>
<dbReference type="RefSeq" id="WP_188475737.1">
    <property type="nucleotide sequence ID" value="NZ_BMFJ01000001.1"/>
</dbReference>
<evidence type="ECO:0000313" key="5">
    <source>
        <dbReference type="Proteomes" id="UP000612855"/>
    </source>
</evidence>
<dbReference type="SUPFAM" id="SSF52172">
    <property type="entry name" value="CheY-like"/>
    <property type="match status" value="1"/>
</dbReference>
<accession>A0A916ZW13</accession>
<dbReference type="PROSITE" id="PS50110">
    <property type="entry name" value="RESPONSE_REGULATORY"/>
    <property type="match status" value="1"/>
</dbReference>
<dbReference type="PANTHER" id="PTHR44591">
    <property type="entry name" value="STRESS RESPONSE REGULATOR PROTEIN 1"/>
    <property type="match status" value="1"/>
</dbReference>
<dbReference type="EMBL" id="BMFJ01000001">
    <property type="protein sequence ID" value="GGE16548.1"/>
    <property type="molecule type" value="Genomic_DNA"/>
</dbReference>
<gene>
    <name evidence="4" type="ORF">GCM10011360_01610</name>
</gene>
<protein>
    <recommendedName>
        <fullName evidence="3">Response regulatory domain-containing protein</fullName>
    </recommendedName>
</protein>
<feature type="modified residue" description="4-aspartylphosphate" evidence="2">
    <location>
        <position position="52"/>
    </location>
</feature>